<name>A0ABW9Z4S0_9FLAO</name>
<dbReference type="Proteomes" id="UP000798602">
    <property type="component" value="Unassembled WGS sequence"/>
</dbReference>
<organism evidence="1 2">
    <name type="scientific">Flavobacterium ichthyis</name>
    <dbReference type="NCBI Taxonomy" id="2698827"/>
    <lineage>
        <taxon>Bacteria</taxon>
        <taxon>Pseudomonadati</taxon>
        <taxon>Bacteroidota</taxon>
        <taxon>Flavobacteriia</taxon>
        <taxon>Flavobacteriales</taxon>
        <taxon>Flavobacteriaceae</taxon>
        <taxon>Flavobacterium</taxon>
    </lineage>
</organism>
<dbReference type="EMBL" id="JAABLM010000001">
    <property type="protein sequence ID" value="NBL63828.1"/>
    <property type="molecule type" value="Genomic_DNA"/>
</dbReference>
<evidence type="ECO:0008006" key="3">
    <source>
        <dbReference type="Google" id="ProtNLM"/>
    </source>
</evidence>
<protein>
    <recommendedName>
        <fullName evidence="3">SseB protein C-terminal domain-containing protein</fullName>
    </recommendedName>
</protein>
<keyword evidence="2" id="KW-1185">Reference proteome</keyword>
<accession>A0ABW9Z4S0</accession>
<sequence>MKGFDSIIAFYQFTNQTNILESKSNNNLMLTVFTTNDALMRPGIQKQIFYNILDYSKANILNLSAFDNVEMVLKKDASEVTVIKPISEIFTEE</sequence>
<evidence type="ECO:0000313" key="1">
    <source>
        <dbReference type="EMBL" id="NBL63828.1"/>
    </source>
</evidence>
<comment type="caution">
    <text evidence="1">The sequence shown here is derived from an EMBL/GenBank/DDBJ whole genome shotgun (WGS) entry which is preliminary data.</text>
</comment>
<evidence type="ECO:0000313" key="2">
    <source>
        <dbReference type="Proteomes" id="UP000798602"/>
    </source>
</evidence>
<dbReference type="RefSeq" id="WP_166535655.1">
    <property type="nucleotide sequence ID" value="NZ_JAABLM010000001.1"/>
</dbReference>
<proteinExistence type="predicted"/>
<reference evidence="2" key="1">
    <citation type="submission" date="2020-01" db="EMBL/GenBank/DDBJ databases">
        <title>Sphingomonas sp. strain CSW-10.</title>
        <authorList>
            <person name="Chen W.-M."/>
        </authorList>
    </citation>
    <scope>NUCLEOTIDE SEQUENCE [LARGE SCALE GENOMIC DNA]</scope>
    <source>
        <strain evidence="2">NST-5</strain>
    </source>
</reference>
<gene>
    <name evidence="1" type="ORF">GV828_01295</name>
</gene>